<organism evidence="2 3">
    <name type="scientific">Tepidiforma flava</name>
    <dbReference type="NCBI Taxonomy" id="3004094"/>
    <lineage>
        <taxon>Bacteria</taxon>
        <taxon>Bacillati</taxon>
        <taxon>Chloroflexota</taxon>
        <taxon>Tepidiformia</taxon>
        <taxon>Tepidiformales</taxon>
        <taxon>Tepidiformaceae</taxon>
        <taxon>Tepidiforma</taxon>
    </lineage>
</organism>
<feature type="chain" id="PRO_5047509512" description="Lipoprotein LpqN" evidence="1">
    <location>
        <begin position="37"/>
        <end position="206"/>
    </location>
</feature>
<proteinExistence type="predicted"/>
<evidence type="ECO:0000313" key="3">
    <source>
        <dbReference type="Proteomes" id="UP001212803"/>
    </source>
</evidence>
<evidence type="ECO:0000256" key="1">
    <source>
        <dbReference type="SAM" id="SignalP"/>
    </source>
</evidence>
<name>A0ABY7M537_9CHLR</name>
<keyword evidence="1" id="KW-0732">Signal</keyword>
<dbReference type="EMBL" id="CP115149">
    <property type="protein sequence ID" value="WBL35646.1"/>
    <property type="molecule type" value="Genomic_DNA"/>
</dbReference>
<feature type="signal peptide" evidence="1">
    <location>
        <begin position="1"/>
        <end position="36"/>
    </location>
</feature>
<accession>A0ABY7M537</accession>
<keyword evidence="3" id="KW-1185">Reference proteome</keyword>
<evidence type="ECO:0000313" key="2">
    <source>
        <dbReference type="EMBL" id="WBL35646.1"/>
    </source>
</evidence>
<sequence length="206" mass="20902">MHQHRPPLARAGGRGHRAVRLAAAGLLLIAAGAATACGGGKGGDAATPTAAAAATAADLVPDLSGEGFRLEASGKLPSLTPEQDAFIAIFSGSKPGVSSVRIEVNLLPAADAAWAQFGAIADALRNPPPDLFGPGTVQAEGQPVYQADEARSYVTAKPDAQGNLVYSDAYRMGRAIVIVYTLGNDPAAVKAARELVAKAIDGRAPR</sequence>
<evidence type="ECO:0008006" key="4">
    <source>
        <dbReference type="Google" id="ProtNLM"/>
    </source>
</evidence>
<dbReference type="RefSeq" id="WP_270056171.1">
    <property type="nucleotide sequence ID" value="NZ_CP115149.1"/>
</dbReference>
<reference evidence="2 3" key="1">
    <citation type="journal article" date="2023" name="ISME J.">
        <title>Thermophilic Dehalococcoidia with unusual traits shed light on an unexpected past.</title>
        <authorList>
            <person name="Palmer M."/>
            <person name="Covington J.K."/>
            <person name="Zhou E.M."/>
            <person name="Thomas S.C."/>
            <person name="Habib N."/>
            <person name="Seymour C.O."/>
            <person name="Lai D."/>
            <person name="Johnston J."/>
            <person name="Hashimi A."/>
            <person name="Jiao J.Y."/>
            <person name="Muok A.R."/>
            <person name="Liu L."/>
            <person name="Xian W.D."/>
            <person name="Zhi X.Y."/>
            <person name="Li M.M."/>
            <person name="Silva L.P."/>
            <person name="Bowen B.P."/>
            <person name="Louie K."/>
            <person name="Briegel A."/>
            <person name="Pett-Ridge J."/>
            <person name="Weber P.K."/>
            <person name="Tocheva E.I."/>
            <person name="Woyke T."/>
            <person name="Northen T.R."/>
            <person name="Mayali X."/>
            <person name="Li W.J."/>
            <person name="Hedlund B.P."/>
        </authorList>
    </citation>
    <scope>NUCLEOTIDE SEQUENCE [LARGE SCALE GENOMIC DNA]</scope>
    <source>
        <strain evidence="2 3">YIM 72310</strain>
    </source>
</reference>
<protein>
    <recommendedName>
        <fullName evidence="4">Lipoprotein LpqN</fullName>
    </recommendedName>
</protein>
<dbReference type="Proteomes" id="UP001212803">
    <property type="component" value="Chromosome"/>
</dbReference>
<gene>
    <name evidence="2" type="ORF">O0235_12810</name>
</gene>